<feature type="compositionally biased region" description="Low complexity" evidence="1">
    <location>
        <begin position="26"/>
        <end position="52"/>
    </location>
</feature>
<name>A0A1X2HE37_SYNRA</name>
<evidence type="ECO:0000313" key="2">
    <source>
        <dbReference type="EMBL" id="ORY96586.1"/>
    </source>
</evidence>
<feature type="compositionally biased region" description="Polar residues" evidence="1">
    <location>
        <begin position="57"/>
        <end position="67"/>
    </location>
</feature>
<dbReference type="EMBL" id="MCGN01000005">
    <property type="protein sequence ID" value="ORY96586.1"/>
    <property type="molecule type" value="Genomic_DNA"/>
</dbReference>
<dbReference type="InParanoid" id="A0A1X2HE37"/>
<feature type="region of interest" description="Disordered" evidence="1">
    <location>
        <begin position="1"/>
        <end position="104"/>
    </location>
</feature>
<accession>A0A1X2HE37</accession>
<evidence type="ECO:0000256" key="1">
    <source>
        <dbReference type="SAM" id="MobiDB-lite"/>
    </source>
</evidence>
<protein>
    <submittedName>
        <fullName evidence="2">Uncharacterized protein</fullName>
    </submittedName>
</protein>
<feature type="compositionally biased region" description="Basic and acidic residues" evidence="1">
    <location>
        <begin position="69"/>
        <end position="83"/>
    </location>
</feature>
<gene>
    <name evidence="2" type="ORF">BCR43DRAFT_491936</name>
</gene>
<comment type="caution">
    <text evidence="2">The sequence shown here is derived from an EMBL/GenBank/DDBJ whole genome shotgun (WGS) entry which is preliminary data.</text>
</comment>
<evidence type="ECO:0000313" key="3">
    <source>
        <dbReference type="Proteomes" id="UP000242180"/>
    </source>
</evidence>
<keyword evidence="3" id="KW-1185">Reference proteome</keyword>
<proteinExistence type="predicted"/>
<dbReference type="OrthoDB" id="2261102at2759"/>
<dbReference type="AlphaFoldDB" id="A0A1X2HE37"/>
<dbReference type="Proteomes" id="UP000242180">
    <property type="component" value="Unassembled WGS sequence"/>
</dbReference>
<sequence>MFSNWFSTVRDHMKVPKSPEGERDLQQQYQQQYQQQQQQLQQQQQQQQLLQQDRQDSVSTASTVSEQGEQDKTQYLEPADFKLQRTHSTPVHRPSERNPSISEAIPIQRRRSLFGIASDSADDYVQKDLISSSWS</sequence>
<reference evidence="2 3" key="1">
    <citation type="submission" date="2016-07" db="EMBL/GenBank/DDBJ databases">
        <title>Pervasive Adenine N6-methylation of Active Genes in Fungi.</title>
        <authorList>
            <consortium name="DOE Joint Genome Institute"/>
            <person name="Mondo S.J."/>
            <person name="Dannebaum R.O."/>
            <person name="Kuo R.C."/>
            <person name="Labutti K."/>
            <person name="Haridas S."/>
            <person name="Kuo A."/>
            <person name="Salamov A."/>
            <person name="Ahrendt S.R."/>
            <person name="Lipzen A."/>
            <person name="Sullivan W."/>
            <person name="Andreopoulos W.B."/>
            <person name="Clum A."/>
            <person name="Lindquist E."/>
            <person name="Daum C."/>
            <person name="Ramamoorthy G.K."/>
            <person name="Gryganskyi A."/>
            <person name="Culley D."/>
            <person name="Magnuson J.K."/>
            <person name="James T.Y."/>
            <person name="O'Malley M.A."/>
            <person name="Stajich J.E."/>
            <person name="Spatafora J.W."/>
            <person name="Visel A."/>
            <person name="Grigoriev I.V."/>
        </authorList>
    </citation>
    <scope>NUCLEOTIDE SEQUENCE [LARGE SCALE GENOMIC DNA]</scope>
    <source>
        <strain evidence="2 3">NRRL 2496</strain>
    </source>
</reference>
<organism evidence="2 3">
    <name type="scientific">Syncephalastrum racemosum</name>
    <name type="common">Filamentous fungus</name>
    <dbReference type="NCBI Taxonomy" id="13706"/>
    <lineage>
        <taxon>Eukaryota</taxon>
        <taxon>Fungi</taxon>
        <taxon>Fungi incertae sedis</taxon>
        <taxon>Mucoromycota</taxon>
        <taxon>Mucoromycotina</taxon>
        <taxon>Mucoromycetes</taxon>
        <taxon>Mucorales</taxon>
        <taxon>Syncephalastraceae</taxon>
        <taxon>Syncephalastrum</taxon>
    </lineage>
</organism>
<feature type="non-terminal residue" evidence="2">
    <location>
        <position position="1"/>
    </location>
</feature>
<feature type="compositionally biased region" description="Basic and acidic residues" evidence="1">
    <location>
        <begin position="9"/>
        <end position="25"/>
    </location>
</feature>